<reference evidence="2 3" key="1">
    <citation type="submission" date="2013-02" db="EMBL/GenBank/DDBJ databases">
        <title>A novel strain isolated from Lonar lake, Maharashtra, India.</title>
        <authorList>
            <person name="Singh A."/>
        </authorList>
    </citation>
    <scope>NUCLEOTIDE SEQUENCE [LARGE SCALE GENOMIC DNA]</scope>
    <source>
        <strain evidence="2 3">AK24</strain>
    </source>
</reference>
<feature type="transmembrane region" description="Helical" evidence="1">
    <location>
        <begin position="91"/>
        <end position="110"/>
    </location>
</feature>
<keyword evidence="1" id="KW-0472">Membrane</keyword>
<dbReference type="OrthoDB" id="594989at2"/>
<comment type="caution">
    <text evidence="2">The sequence shown here is derived from an EMBL/GenBank/DDBJ whole genome shotgun (WGS) entry which is preliminary data.</text>
</comment>
<dbReference type="InterPro" id="IPR025635">
    <property type="entry name" value="DUF4293"/>
</dbReference>
<evidence type="ECO:0000256" key="1">
    <source>
        <dbReference type="SAM" id="Phobius"/>
    </source>
</evidence>
<feature type="transmembrane region" description="Helical" evidence="1">
    <location>
        <begin position="122"/>
        <end position="141"/>
    </location>
</feature>
<feature type="transmembrane region" description="Helical" evidence="1">
    <location>
        <begin position="7"/>
        <end position="29"/>
    </location>
</feature>
<dbReference type="EMBL" id="AQHR01000104">
    <property type="protein sequence ID" value="EON75585.1"/>
    <property type="molecule type" value="Genomic_DNA"/>
</dbReference>
<keyword evidence="1" id="KW-0812">Transmembrane</keyword>
<dbReference type="PATRIC" id="fig|1288963.3.peg.3979"/>
<protein>
    <recommendedName>
        <fullName evidence="4">DUF4293 domain-containing protein</fullName>
    </recommendedName>
</protein>
<keyword evidence="3" id="KW-1185">Reference proteome</keyword>
<name>R7ZNC1_9BACT</name>
<dbReference type="Pfam" id="PF14126">
    <property type="entry name" value="DUF4293"/>
    <property type="match status" value="1"/>
</dbReference>
<proteinExistence type="predicted"/>
<keyword evidence="1" id="KW-1133">Transmembrane helix</keyword>
<evidence type="ECO:0008006" key="4">
    <source>
        <dbReference type="Google" id="ProtNLM"/>
    </source>
</evidence>
<evidence type="ECO:0000313" key="3">
    <source>
        <dbReference type="Proteomes" id="UP000013909"/>
    </source>
</evidence>
<dbReference type="AlphaFoldDB" id="R7ZNC1"/>
<evidence type="ECO:0000313" key="2">
    <source>
        <dbReference type="EMBL" id="EON75585.1"/>
    </source>
</evidence>
<dbReference type="RefSeq" id="WP_010856115.1">
    <property type="nucleotide sequence ID" value="NZ_AQHR01000104.1"/>
</dbReference>
<accession>R7ZNC1</accession>
<gene>
    <name evidence="2" type="ORF">ADIS_3988</name>
</gene>
<dbReference type="STRING" id="1232681.ADIS_3988"/>
<sequence length="159" mass="17971">MIQRIQSVFLLLVAIAMFSLPFLSIWVQVNPAQTEQLKLTAWSFEKTSISSGEIIEANNHYLIGILAIIAGAIAIYSLIQFKNRTRQMFLNMINSLVMGIALGATVFLSYRANDAFNPQATGAYIIGFYTIIFGLIMNMLANRFIRKDEMLVRSIDRIR</sequence>
<organism evidence="2 3">
    <name type="scientific">Lunatimonas lonarensis</name>
    <dbReference type="NCBI Taxonomy" id="1232681"/>
    <lineage>
        <taxon>Bacteria</taxon>
        <taxon>Pseudomonadati</taxon>
        <taxon>Bacteroidota</taxon>
        <taxon>Cytophagia</taxon>
        <taxon>Cytophagales</taxon>
        <taxon>Cyclobacteriaceae</taxon>
    </lineage>
</organism>
<feature type="transmembrane region" description="Helical" evidence="1">
    <location>
        <begin position="61"/>
        <end position="79"/>
    </location>
</feature>
<dbReference type="Proteomes" id="UP000013909">
    <property type="component" value="Unassembled WGS sequence"/>
</dbReference>